<keyword evidence="1" id="KW-0812">Transmembrane</keyword>
<evidence type="ECO:0000313" key="2">
    <source>
        <dbReference type="EMBL" id="VFQ68920.1"/>
    </source>
</evidence>
<feature type="transmembrane region" description="Helical" evidence="1">
    <location>
        <begin position="12"/>
        <end position="34"/>
    </location>
</feature>
<feature type="transmembrane region" description="Helical" evidence="1">
    <location>
        <begin position="75"/>
        <end position="104"/>
    </location>
</feature>
<gene>
    <name evidence="2" type="ORF">CCAM_LOCUS10696</name>
</gene>
<evidence type="ECO:0000256" key="1">
    <source>
        <dbReference type="SAM" id="Phobius"/>
    </source>
</evidence>
<dbReference type="AlphaFoldDB" id="A0A484KUD9"/>
<keyword evidence="1" id="KW-0472">Membrane</keyword>
<sequence>MEPSLAACLGPWFWSRFFFPIAWPAMVCLFALYYDLDHGLILDLRWNCFVVVLGQLKGFPLSMVFASFGRYHHLIWRWGLCLLLHLGLAGRLSALFLTLSVGVVGRTRTILAMK</sequence>
<accession>A0A484KUD9</accession>
<dbReference type="Proteomes" id="UP000595140">
    <property type="component" value="Unassembled WGS sequence"/>
</dbReference>
<evidence type="ECO:0000313" key="3">
    <source>
        <dbReference type="Proteomes" id="UP000595140"/>
    </source>
</evidence>
<proteinExistence type="predicted"/>
<reference evidence="2 3" key="1">
    <citation type="submission" date="2018-04" db="EMBL/GenBank/DDBJ databases">
        <authorList>
            <person name="Vogel A."/>
        </authorList>
    </citation>
    <scope>NUCLEOTIDE SEQUENCE [LARGE SCALE GENOMIC DNA]</scope>
</reference>
<organism evidence="2 3">
    <name type="scientific">Cuscuta campestris</name>
    <dbReference type="NCBI Taxonomy" id="132261"/>
    <lineage>
        <taxon>Eukaryota</taxon>
        <taxon>Viridiplantae</taxon>
        <taxon>Streptophyta</taxon>
        <taxon>Embryophyta</taxon>
        <taxon>Tracheophyta</taxon>
        <taxon>Spermatophyta</taxon>
        <taxon>Magnoliopsida</taxon>
        <taxon>eudicotyledons</taxon>
        <taxon>Gunneridae</taxon>
        <taxon>Pentapetalae</taxon>
        <taxon>asterids</taxon>
        <taxon>lamiids</taxon>
        <taxon>Solanales</taxon>
        <taxon>Convolvulaceae</taxon>
        <taxon>Cuscuteae</taxon>
        <taxon>Cuscuta</taxon>
        <taxon>Cuscuta subgen. Grammica</taxon>
        <taxon>Cuscuta sect. Cleistogrammica</taxon>
    </lineage>
</organism>
<keyword evidence="3" id="KW-1185">Reference proteome</keyword>
<keyword evidence="1" id="KW-1133">Transmembrane helix</keyword>
<name>A0A484KUD9_9ASTE</name>
<dbReference type="EMBL" id="OOIL02000747">
    <property type="protein sequence ID" value="VFQ68920.1"/>
    <property type="molecule type" value="Genomic_DNA"/>
</dbReference>
<feature type="transmembrane region" description="Helical" evidence="1">
    <location>
        <begin position="46"/>
        <end position="69"/>
    </location>
</feature>
<protein>
    <submittedName>
        <fullName evidence="2">Uncharacterized protein</fullName>
    </submittedName>
</protein>